<sequence length="381" mass="40400">MTEEERRAWAYLSRVAEPPNPRVTALATTLGPVEAAERIRRRALTDAPLLNATEARHEMDCAGEDLEILDRMGGRLIVEGDEDWPYTAFRSFAGVEKFSRPQAYAPLALWVVGPSSLSEVSERAAAIVGTRAATEYGEFATADLVAGLAERDVAIVSGGAYGIDGSAHRAALGCDGITVAVLACGLDVPYPSGHSALLHRVSRHGLLVSEYPPGMRPTRRQFLARNRLVAAVTGATVVVEAGVRSGAANTAAWARALGRNVCAVPGPITSASSVGCHALIRNEAQLVTRAEEILELVGRAGELATDPPRPRSDLDDLTADELAVYEALPGRGSRSVDEIAVVAGIPVADVVGPLTMLDIKGLVTQDNGEWKLLRCKASTRR</sequence>
<dbReference type="PANTHER" id="PTHR43022">
    <property type="entry name" value="PROTEIN SMF"/>
    <property type="match status" value="1"/>
</dbReference>
<dbReference type="STRING" id="37916.MCHLDSM_02436"/>
<dbReference type="SMR" id="A0A0J6W9G7"/>
<dbReference type="InterPro" id="IPR041614">
    <property type="entry name" value="DprA_WH"/>
</dbReference>
<dbReference type="InterPro" id="IPR003488">
    <property type="entry name" value="DprA"/>
</dbReference>
<dbReference type="RefSeq" id="WP_048470059.1">
    <property type="nucleotide sequence ID" value="NZ_JYNL01000020.1"/>
</dbReference>
<dbReference type="Gene3D" id="3.40.50.450">
    <property type="match status" value="1"/>
</dbReference>
<dbReference type="Pfam" id="PF17782">
    <property type="entry name" value="WHD_DprA"/>
    <property type="match status" value="1"/>
</dbReference>
<dbReference type="Proteomes" id="UP000036513">
    <property type="component" value="Unassembled WGS sequence"/>
</dbReference>
<dbReference type="NCBIfam" id="TIGR00732">
    <property type="entry name" value="dprA"/>
    <property type="match status" value="1"/>
</dbReference>
<dbReference type="InterPro" id="IPR057666">
    <property type="entry name" value="DrpA_SLOG"/>
</dbReference>
<accession>A0A0J6W9G7</accession>
<gene>
    <name evidence="4" type="ORF">MCHLDSM_02436</name>
</gene>
<keyword evidence="5" id="KW-1185">Reference proteome</keyword>
<dbReference type="GO" id="GO:0009294">
    <property type="term" value="P:DNA-mediated transformation"/>
    <property type="evidence" value="ECO:0007669"/>
    <property type="project" value="InterPro"/>
</dbReference>
<dbReference type="InterPro" id="IPR036388">
    <property type="entry name" value="WH-like_DNA-bd_sf"/>
</dbReference>
<dbReference type="EMBL" id="JYNL01000020">
    <property type="protein sequence ID" value="KMO78518.1"/>
    <property type="molecule type" value="Genomic_DNA"/>
</dbReference>
<dbReference type="PATRIC" id="fig|37916.4.peg.2356"/>
<comment type="caution">
    <text evidence="4">The sequence shown here is derived from an EMBL/GenBank/DDBJ whole genome shotgun (WGS) entry which is preliminary data.</text>
</comment>
<evidence type="ECO:0000256" key="1">
    <source>
        <dbReference type="ARBA" id="ARBA00006525"/>
    </source>
</evidence>
<protein>
    <submittedName>
        <fullName evidence="4">Uncharacterized protein</fullName>
    </submittedName>
</protein>
<reference evidence="4 5" key="1">
    <citation type="journal article" date="2015" name="Genome Biol. Evol.">
        <title>Characterization of Three Mycobacterium spp. with Potential Use in Bioremediation by Genome Sequencing and Comparative Genomics.</title>
        <authorList>
            <person name="Das S."/>
            <person name="Pettersson B.M."/>
            <person name="Behra P.R."/>
            <person name="Ramesh M."/>
            <person name="Dasgupta S."/>
            <person name="Bhattacharya A."/>
            <person name="Kirsebom L.A."/>
        </authorList>
    </citation>
    <scope>NUCLEOTIDE SEQUENCE [LARGE SCALE GENOMIC DNA]</scope>
    <source>
        <strain evidence="4 5">DSM 43826</strain>
    </source>
</reference>
<dbReference type="Gene3D" id="1.10.10.10">
    <property type="entry name" value="Winged helix-like DNA-binding domain superfamily/Winged helix DNA-binding domain"/>
    <property type="match status" value="1"/>
</dbReference>
<dbReference type="SUPFAM" id="SSF102405">
    <property type="entry name" value="MCP/YpsA-like"/>
    <property type="match status" value="1"/>
</dbReference>
<feature type="domain" description="Smf/DprA SLOG" evidence="2">
    <location>
        <begin position="102"/>
        <end position="297"/>
    </location>
</feature>
<dbReference type="PANTHER" id="PTHR43022:SF1">
    <property type="entry name" value="PROTEIN SMF"/>
    <property type="match status" value="1"/>
</dbReference>
<organism evidence="4 5">
    <name type="scientific">Mycolicibacterium chlorophenolicum</name>
    <dbReference type="NCBI Taxonomy" id="37916"/>
    <lineage>
        <taxon>Bacteria</taxon>
        <taxon>Bacillati</taxon>
        <taxon>Actinomycetota</taxon>
        <taxon>Actinomycetes</taxon>
        <taxon>Mycobacteriales</taxon>
        <taxon>Mycobacteriaceae</taxon>
        <taxon>Mycolicibacterium</taxon>
    </lineage>
</organism>
<proteinExistence type="inferred from homology"/>
<evidence type="ECO:0000259" key="3">
    <source>
        <dbReference type="Pfam" id="PF17782"/>
    </source>
</evidence>
<feature type="domain" description="DprA winged helix" evidence="3">
    <location>
        <begin position="310"/>
        <end position="368"/>
    </location>
</feature>
<evidence type="ECO:0000313" key="5">
    <source>
        <dbReference type="Proteomes" id="UP000036513"/>
    </source>
</evidence>
<dbReference type="AlphaFoldDB" id="A0A0J6W9G7"/>
<comment type="similarity">
    <text evidence="1">Belongs to the DprA/Smf family.</text>
</comment>
<dbReference type="Pfam" id="PF02481">
    <property type="entry name" value="DNA_processg_A"/>
    <property type="match status" value="1"/>
</dbReference>
<name>A0A0J6W9G7_9MYCO</name>
<evidence type="ECO:0000259" key="2">
    <source>
        <dbReference type="Pfam" id="PF02481"/>
    </source>
</evidence>
<evidence type="ECO:0000313" key="4">
    <source>
        <dbReference type="EMBL" id="KMO78518.1"/>
    </source>
</evidence>